<name>A0A2S2BW00_9NOCA</name>
<organism evidence="1 2">
    <name type="scientific">Rhodococcus oxybenzonivorans</name>
    <dbReference type="NCBI Taxonomy" id="1990687"/>
    <lineage>
        <taxon>Bacteria</taxon>
        <taxon>Bacillati</taxon>
        <taxon>Actinomycetota</taxon>
        <taxon>Actinomycetes</taxon>
        <taxon>Mycobacteriales</taxon>
        <taxon>Nocardiaceae</taxon>
        <taxon>Rhodococcus</taxon>
    </lineage>
</organism>
<dbReference type="OrthoDB" id="9795405at2"/>
<sequence length="61" mass="6895">MHYGRVKTHHYSLAVTWTGNRGSGTTGPSIYDRHYRARAHCFIARSVNFPVSHRPTVRVAG</sequence>
<dbReference type="KEGG" id="roz:CBI38_15350"/>
<dbReference type="AlphaFoldDB" id="A0A2S2BW00"/>
<evidence type="ECO:0000313" key="1">
    <source>
        <dbReference type="EMBL" id="AWK72734.1"/>
    </source>
</evidence>
<gene>
    <name evidence="1" type="ORF">CBI38_15350</name>
</gene>
<protein>
    <submittedName>
        <fullName evidence="1">Uncharacterized protein</fullName>
    </submittedName>
</protein>
<keyword evidence="2" id="KW-1185">Reference proteome</keyword>
<dbReference type="EMBL" id="CP021354">
    <property type="protein sequence ID" value="AWK72734.1"/>
    <property type="molecule type" value="Genomic_DNA"/>
</dbReference>
<proteinExistence type="predicted"/>
<accession>A0A2S2BW00</accession>
<dbReference type="Proteomes" id="UP000245711">
    <property type="component" value="Chromosome"/>
</dbReference>
<reference evidence="1 2" key="1">
    <citation type="submission" date="2017-05" db="EMBL/GenBank/DDBJ databases">
        <title>Isolation of Rhodococcus sp. S2-17 biodegrading of BP-3.</title>
        <authorList>
            <person name="Lee Y."/>
            <person name="Kim K.H."/>
            <person name="Chun B.H."/>
            <person name="Jung H.S."/>
            <person name="Jeon C.O."/>
        </authorList>
    </citation>
    <scope>NUCLEOTIDE SEQUENCE [LARGE SCALE GENOMIC DNA]</scope>
    <source>
        <strain evidence="1 2">S2-17</strain>
    </source>
</reference>
<evidence type="ECO:0000313" key="2">
    <source>
        <dbReference type="Proteomes" id="UP000245711"/>
    </source>
</evidence>